<dbReference type="Proteomes" id="UP000008915">
    <property type="component" value="Chromosome"/>
</dbReference>
<name>E6SK54_THEM7</name>
<dbReference type="KEGG" id="tmr:Tmar_1082"/>
<accession>E6SK54</accession>
<dbReference type="RefSeq" id="WP_013495500.1">
    <property type="nucleotide sequence ID" value="NC_014831.1"/>
</dbReference>
<dbReference type="PANTHER" id="PTHR39165">
    <property type="entry name" value="IG HYPOTHETICAL 17883"/>
    <property type="match status" value="1"/>
</dbReference>
<feature type="transmembrane region" description="Helical" evidence="1">
    <location>
        <begin position="83"/>
        <end position="100"/>
    </location>
</feature>
<gene>
    <name evidence="2" type="ordered locus">Tmar_1082</name>
</gene>
<protein>
    <recommendedName>
        <fullName evidence="4">DUF456 domain-containing protein</fullName>
    </recommendedName>
</protein>
<dbReference type="EMBL" id="CP002344">
    <property type="protein sequence ID" value="ADU51195.1"/>
    <property type="molecule type" value="Genomic_DNA"/>
</dbReference>
<feature type="transmembrane region" description="Helical" evidence="1">
    <location>
        <begin position="60"/>
        <end position="77"/>
    </location>
</feature>
<evidence type="ECO:0000256" key="1">
    <source>
        <dbReference type="SAM" id="Phobius"/>
    </source>
</evidence>
<dbReference type="STRING" id="644966.Tmar_1082"/>
<dbReference type="InterPro" id="IPR007403">
    <property type="entry name" value="DUF456"/>
</dbReference>
<reference evidence="3" key="2">
    <citation type="journal article" date="2010" name="Stand. Genomic Sci.">
        <title>Complete genome sequence of Thermaerobacter marianensis type strain (7p75aT).</title>
        <authorList>
            <person name="Han C."/>
            <person name="Gu W."/>
            <person name="Zhang X."/>
            <person name="Lapidus A."/>
            <person name="Nolan M."/>
            <person name="Copeland A."/>
            <person name="Lucas S."/>
            <person name="Glavina Del Rio T."/>
            <person name="Tice H."/>
            <person name="Cheng J."/>
            <person name="Tapia R."/>
            <person name="Goodwin L."/>
            <person name="Pitluck S."/>
            <person name="Pagani I."/>
            <person name="Ivanova N."/>
            <person name="Mavromatis K."/>
            <person name="Mikhailova N."/>
            <person name="Pati A."/>
            <person name="Chen A."/>
            <person name="Palaniappan K."/>
            <person name="Land M."/>
            <person name="Hauser L."/>
            <person name="Chang Y."/>
            <person name="Jeffries C."/>
            <person name="Schneider S."/>
            <person name="Rohde M."/>
            <person name="Goker M."/>
            <person name="Pukall R."/>
            <person name="Woyke T."/>
            <person name="Bristow J."/>
            <person name="Eisen J."/>
            <person name="Markowitz V."/>
            <person name="Hugenholtz P."/>
            <person name="Kyrpides N."/>
            <person name="Klenk H."/>
            <person name="Detter J."/>
        </authorList>
    </citation>
    <scope>NUCLEOTIDE SEQUENCE [LARGE SCALE GENOMIC DNA]</scope>
    <source>
        <strain evidence="3">ATCC 700841 / DSM 12885 / JCM 10246 / 7p75a</strain>
    </source>
</reference>
<evidence type="ECO:0000313" key="2">
    <source>
        <dbReference type="EMBL" id="ADU51195.1"/>
    </source>
</evidence>
<keyword evidence="1" id="KW-1133">Transmembrane helix</keyword>
<keyword evidence="1" id="KW-0812">Transmembrane</keyword>
<feature type="transmembrane region" description="Helical" evidence="1">
    <location>
        <begin position="163"/>
        <end position="186"/>
    </location>
</feature>
<feature type="transmembrane region" description="Helical" evidence="1">
    <location>
        <begin position="33"/>
        <end position="55"/>
    </location>
</feature>
<keyword evidence="1" id="KW-0472">Membrane</keyword>
<sequence length="189" mass="19060">MDIPIDAVRMVAGPNGWIPVALAAGPDPAGGPWWLAVLATLGIAAGLAGTVIPVLPGLPLVFLSIAVYAVATGFRVIPPGALAVMLLATAAGMALEYGLGPAAARRRGASRAAFWGAIVGGIAGAWSFPPLGLLLGPLAGAVVGELWSGRSWQQALATGWTTVAGLLAGLLLELTIGVAMAVYFWIRAF</sequence>
<proteinExistence type="predicted"/>
<dbReference type="AlphaFoldDB" id="E6SK54"/>
<dbReference type="Pfam" id="PF04306">
    <property type="entry name" value="DUF456"/>
    <property type="match status" value="1"/>
</dbReference>
<evidence type="ECO:0000313" key="3">
    <source>
        <dbReference type="Proteomes" id="UP000008915"/>
    </source>
</evidence>
<reference evidence="2 3" key="1">
    <citation type="journal article" date="2010" name="Stand. Genomic Sci.">
        <title>Complete genome sequence of Thermaerobacter marianensis type strain (7p75a).</title>
        <authorList>
            <person name="Han C."/>
            <person name="Gu W."/>
            <person name="Zhang X."/>
            <person name="Lapidus A."/>
            <person name="Nolan M."/>
            <person name="Copeland A."/>
            <person name="Lucas S."/>
            <person name="Del Rio T.G."/>
            <person name="Tice H."/>
            <person name="Cheng J.F."/>
            <person name="Tapia R."/>
            <person name="Goodwin L."/>
            <person name="Pitluck S."/>
            <person name="Pagani I."/>
            <person name="Ivanova N."/>
            <person name="Mavromatis K."/>
            <person name="Mikhailova N."/>
            <person name="Pati A."/>
            <person name="Chen A."/>
            <person name="Palaniappan K."/>
            <person name="Land M."/>
            <person name="Hauser L."/>
            <person name="Chang Y.J."/>
            <person name="Jeffries C.D."/>
            <person name="Schneider S."/>
            <person name="Rohde M."/>
            <person name="Goker M."/>
            <person name="Pukall R."/>
            <person name="Woyke T."/>
            <person name="Bristow J."/>
            <person name="Eisen J.A."/>
            <person name="Markowitz V."/>
            <person name="Hugenholtz P."/>
            <person name="Kyrpides N.C."/>
            <person name="Klenk H.P."/>
            <person name="Detter J.C."/>
        </authorList>
    </citation>
    <scope>NUCLEOTIDE SEQUENCE [LARGE SCALE GENOMIC DNA]</scope>
    <source>
        <strain evidence="3">ATCC 700841 / DSM 12885 / JCM 10246 / 7p75a</strain>
    </source>
</reference>
<dbReference type="PANTHER" id="PTHR39165:SF1">
    <property type="entry name" value="DUF456 DOMAIN-CONTAINING PROTEIN"/>
    <property type="match status" value="1"/>
</dbReference>
<dbReference type="HOGENOM" id="CLU_109297_0_1_9"/>
<dbReference type="eggNOG" id="COG2839">
    <property type="taxonomic scope" value="Bacteria"/>
</dbReference>
<feature type="transmembrane region" description="Helical" evidence="1">
    <location>
        <begin position="112"/>
        <end position="143"/>
    </location>
</feature>
<evidence type="ECO:0008006" key="4">
    <source>
        <dbReference type="Google" id="ProtNLM"/>
    </source>
</evidence>
<organism evidence="2 3">
    <name type="scientific">Thermaerobacter marianensis (strain ATCC 700841 / DSM 12885 / JCM 10246 / 7p75a)</name>
    <dbReference type="NCBI Taxonomy" id="644966"/>
    <lineage>
        <taxon>Bacteria</taxon>
        <taxon>Bacillati</taxon>
        <taxon>Bacillota</taxon>
        <taxon>Clostridia</taxon>
        <taxon>Eubacteriales</taxon>
        <taxon>Clostridiales Family XVII. Incertae Sedis</taxon>
        <taxon>Thermaerobacter</taxon>
    </lineage>
</organism>
<keyword evidence="3" id="KW-1185">Reference proteome</keyword>